<dbReference type="PANTHER" id="PTHR11069:SF23">
    <property type="entry name" value="LYSOSOMAL ACID GLUCOSYLCERAMIDASE"/>
    <property type="match status" value="1"/>
</dbReference>
<dbReference type="EC" id="3.2.1.45" evidence="3 6"/>
<evidence type="ECO:0000256" key="5">
    <source>
        <dbReference type="ARBA" id="ARBA00022801"/>
    </source>
</evidence>
<dbReference type="SUPFAM" id="SSF51445">
    <property type="entry name" value="(Trans)glycosidases"/>
    <property type="match status" value="1"/>
</dbReference>
<evidence type="ECO:0000256" key="1">
    <source>
        <dbReference type="ARBA" id="ARBA00001013"/>
    </source>
</evidence>
<evidence type="ECO:0000256" key="2">
    <source>
        <dbReference type="ARBA" id="ARBA00005382"/>
    </source>
</evidence>
<keyword evidence="6" id="KW-0443">Lipid metabolism</keyword>
<accession>A0A9N9R8V8</accession>
<evidence type="ECO:0000256" key="6">
    <source>
        <dbReference type="RuleBase" id="RU361188"/>
    </source>
</evidence>
<dbReference type="AlphaFoldDB" id="A0A9N9R8V8"/>
<dbReference type="InterPro" id="IPR033453">
    <property type="entry name" value="Glyco_hydro_30_TIM-barrel"/>
</dbReference>
<evidence type="ECO:0000259" key="7">
    <source>
        <dbReference type="Pfam" id="PF02055"/>
    </source>
</evidence>
<dbReference type="PANTHER" id="PTHR11069">
    <property type="entry name" value="GLUCOSYLCERAMIDASE"/>
    <property type="match status" value="1"/>
</dbReference>
<name>A0A9N9R8V8_9NEOP</name>
<proteinExistence type="inferred from homology"/>
<dbReference type="GO" id="GO:0016020">
    <property type="term" value="C:membrane"/>
    <property type="evidence" value="ECO:0007669"/>
    <property type="project" value="GOC"/>
</dbReference>
<comment type="similarity">
    <text evidence="2 6">Belongs to the glycosyl hydrolase 30 family.</text>
</comment>
<reference evidence="9" key="1">
    <citation type="submission" date="2021-12" db="EMBL/GenBank/DDBJ databases">
        <authorList>
            <person name="King R."/>
        </authorList>
    </citation>
    <scope>NUCLEOTIDE SEQUENCE</scope>
</reference>
<evidence type="ECO:0000313" key="9">
    <source>
        <dbReference type="EMBL" id="CAG9791612.1"/>
    </source>
</evidence>
<gene>
    <name evidence="9" type="ORF">DIATSA_LOCUS9216</name>
</gene>
<feature type="domain" description="Glycosyl hydrolase family 30 beta sandwich" evidence="8">
    <location>
        <begin position="311"/>
        <end position="374"/>
    </location>
</feature>
<dbReference type="EMBL" id="OU893334">
    <property type="protein sequence ID" value="CAG9791612.1"/>
    <property type="molecule type" value="Genomic_DNA"/>
</dbReference>
<protein>
    <recommendedName>
        <fullName evidence="3 6">Glucosylceramidase</fullName>
        <ecNumber evidence="3 6">3.2.1.45</ecNumber>
    </recommendedName>
</protein>
<comment type="catalytic activity">
    <reaction evidence="1">
        <text>a beta-D-glucosyl-(1&lt;-&gt;1')-N-acylsphing-4-enine + H2O = an N-acylsphing-4-enine + D-glucose</text>
        <dbReference type="Rhea" id="RHEA:13269"/>
        <dbReference type="ChEBI" id="CHEBI:4167"/>
        <dbReference type="ChEBI" id="CHEBI:15377"/>
        <dbReference type="ChEBI" id="CHEBI:22801"/>
        <dbReference type="ChEBI" id="CHEBI:52639"/>
        <dbReference type="EC" id="3.2.1.45"/>
    </reaction>
    <physiologicalReaction direction="left-to-right" evidence="1">
        <dbReference type="Rhea" id="RHEA:13270"/>
    </physiologicalReaction>
</comment>
<dbReference type="Gene3D" id="3.20.20.80">
    <property type="entry name" value="Glycosidases"/>
    <property type="match status" value="1"/>
</dbReference>
<evidence type="ECO:0000313" key="10">
    <source>
        <dbReference type="Proteomes" id="UP001153714"/>
    </source>
</evidence>
<keyword evidence="4" id="KW-0732">Signal</keyword>
<dbReference type="InterPro" id="IPR017853">
    <property type="entry name" value="GH"/>
</dbReference>
<dbReference type="PRINTS" id="PR00843">
    <property type="entry name" value="GLHYDRLASE30"/>
</dbReference>
<dbReference type="Proteomes" id="UP001153714">
    <property type="component" value="Chromosome 3"/>
</dbReference>
<dbReference type="Pfam" id="PF17189">
    <property type="entry name" value="Glyco_hydro_30C"/>
    <property type="match status" value="1"/>
</dbReference>
<evidence type="ECO:0000259" key="8">
    <source>
        <dbReference type="Pfam" id="PF17189"/>
    </source>
</evidence>
<keyword evidence="5 6" id="KW-0378">Hydrolase</keyword>
<dbReference type="GO" id="GO:0006680">
    <property type="term" value="P:glucosylceramide catabolic process"/>
    <property type="evidence" value="ECO:0007669"/>
    <property type="project" value="TreeGrafter"/>
</dbReference>
<dbReference type="InterPro" id="IPR001139">
    <property type="entry name" value="Glyco_hydro_30"/>
</dbReference>
<keyword evidence="6" id="KW-0326">Glycosidase</keyword>
<dbReference type="GO" id="GO:0004348">
    <property type="term" value="F:glucosylceramidase activity"/>
    <property type="evidence" value="ECO:0007669"/>
    <property type="project" value="UniProtKB-EC"/>
</dbReference>
<keyword evidence="10" id="KW-1185">Reference proteome</keyword>
<dbReference type="Pfam" id="PF02055">
    <property type="entry name" value="Glyco_hydro_30"/>
    <property type="match status" value="1"/>
</dbReference>
<evidence type="ECO:0000256" key="4">
    <source>
        <dbReference type="ARBA" id="ARBA00022729"/>
    </source>
</evidence>
<organism evidence="9 10">
    <name type="scientific">Diatraea saccharalis</name>
    <name type="common">sugarcane borer</name>
    <dbReference type="NCBI Taxonomy" id="40085"/>
    <lineage>
        <taxon>Eukaryota</taxon>
        <taxon>Metazoa</taxon>
        <taxon>Ecdysozoa</taxon>
        <taxon>Arthropoda</taxon>
        <taxon>Hexapoda</taxon>
        <taxon>Insecta</taxon>
        <taxon>Pterygota</taxon>
        <taxon>Neoptera</taxon>
        <taxon>Endopterygota</taxon>
        <taxon>Lepidoptera</taxon>
        <taxon>Glossata</taxon>
        <taxon>Ditrysia</taxon>
        <taxon>Pyraloidea</taxon>
        <taxon>Crambidae</taxon>
        <taxon>Crambinae</taxon>
        <taxon>Diatraea</taxon>
    </lineage>
</organism>
<reference evidence="9" key="2">
    <citation type="submission" date="2022-10" db="EMBL/GenBank/DDBJ databases">
        <authorList>
            <consortium name="ENA_rothamsted_submissions"/>
            <consortium name="culmorum"/>
            <person name="King R."/>
        </authorList>
    </citation>
    <scope>NUCLEOTIDE SEQUENCE</scope>
</reference>
<feature type="domain" description="Glycosyl hydrolase family 30 TIM-barrel" evidence="7">
    <location>
        <begin position="2"/>
        <end position="308"/>
    </location>
</feature>
<keyword evidence="6" id="KW-0746">Sphingolipid metabolism</keyword>
<sequence length="381" mass="43608">MLRVPIGGCDFSTHPYTYNEAPKDDITLSNFSLSYEDYNYKIPMIKEIMKVAVEPVYILASTWSPPLWMKTNQVYGNVSQLKPEYYQTYADYHLKFVEEYNKRGVPIWGITTTNEPIDGVFGLAPFNSLGWNPFELGKWIANNLGPTVRRSAFSNLKILTHDDQRASIPFYITMMLSIVPEALQYIDGVAVHYYTDMFIAADIFSLITDNYPDMFIISTEACEGSFPWEKEKVKLGSWDRAKSYAVDILDDLNNNVGGWIDWNLCLNSQGGPNWVDNFVDSPVIVFPEKKEFVKQPMYYALGHFSKFLPRGSQRIKVTEKKPFWSSRVENVAFLTPRNTLVVVLYNDDLATEVCIVLGPKKIIVPVEARSIVTIELPNYEI</sequence>
<dbReference type="OrthoDB" id="2160638at2759"/>
<evidence type="ECO:0000256" key="3">
    <source>
        <dbReference type="ARBA" id="ARBA00012658"/>
    </source>
</evidence>
<dbReference type="InterPro" id="IPR033452">
    <property type="entry name" value="GH30_C"/>
</dbReference>